<dbReference type="STRING" id="691883.A0A058Z4G5"/>
<dbReference type="GO" id="GO:0051879">
    <property type="term" value="F:Hsp90 protein binding"/>
    <property type="evidence" value="ECO:0007669"/>
    <property type="project" value="TreeGrafter"/>
</dbReference>
<proteinExistence type="predicted"/>
<dbReference type="Proteomes" id="UP000030693">
    <property type="component" value="Unassembled WGS sequence"/>
</dbReference>
<dbReference type="RefSeq" id="XP_009496562.1">
    <property type="nucleotide sequence ID" value="XM_009498287.1"/>
</dbReference>
<dbReference type="SUPFAM" id="SSF48371">
    <property type="entry name" value="ARM repeat"/>
    <property type="match status" value="2"/>
</dbReference>
<dbReference type="AlphaFoldDB" id="A0A058Z4G5"/>
<evidence type="ECO:0000313" key="5">
    <source>
        <dbReference type="Proteomes" id="UP000030693"/>
    </source>
</evidence>
<dbReference type="eggNOG" id="KOG4151">
    <property type="taxonomic scope" value="Eukaryota"/>
</dbReference>
<dbReference type="InterPro" id="IPR024660">
    <property type="entry name" value="UCS_central_dom"/>
</dbReference>
<keyword evidence="2" id="KW-0963">Cytoplasm</keyword>
<sequence length="1185" mass="126344">MSSAASPNLAQPAGHADQACQYCLSQPCVIAQGPALRAWCPVWLKTQAQGKIDAQEWEAASTLLRGALSSIFLRPGDTTLRPELFRMLTETLRSMGIVEDISSLDLDGSCCDGCRRKKCIQAPSCQAFKLMSSVMYSTDQSAAFKDAAAVFKLAPWMVSQVPKPAGPGLSAPESPVPDFLPRLLNLLVVAAASPRTPPNRSAVLFRTLALVAESSPVAGRLVAEALVPALAFPDSLDLSEPARKFASARLLPVLSLHQSFTGPKDGSLPETTYTVAALAAQGALSAVLAHSVAHLSDDILADRDLSKRLVEQRGHDPLYRDFPIHLISLLEMLFILDYPALVSALRELTLADVEGLGLLVGDGAEIDGIITSEGGQAAGGRKPGPRSMALPVFVDFPVDLAAHRWACLAAREPALASGVTLLARAVTPSITDDPLCQTYAANLVQYILATPVFSLLLRFASLGTRPGEAAPAGAVTALPMLRSSVSYFFRQLASVEVMTDDVKAVLADLLRDPIDSVEDLATKHAALRALACVAAGSPELSSGVLFSQGLLDNMVYSFDVGNMPKPLQLCILDVLASSSSLKSVRQAIAGGPAAGLLRGLSRSSDIDFVLRAVIILAKVVSVVPKDRREFLGGVDLDTLVVDALEASSSGDAAATVDRTAQAGAIEALVFLSSMPPVKERLAGSERMLRLFRDLLEGELSRLKEKQATPAGDQSGGFAAPLVDSPFGASNALEYAVAVIIFNISTYAPRRSEEMEQFMKLREISGEGPAKVHPLDGSEHVKKRVSQVVESGLVATMTNLAVHLASTFNPGKSSSMSSGMLFPLLSLTVRVLHAVATDPAHRGYLVQCGAVRLLVSFSQMLRLEVPGSQRVITYAISFIASHALAKIGTTLDPSVAFPGERSLMLVRPLVWLLRNDQPEDDSKVVNSLLSKAAETIQAFADPKDRDGNFGGGNDSLAIFESLLTLGNLASKGDDRIQQRLFQENVLKDAQALLFHDNARVRFAACALLCNLSYYPPVFSALVEHINSVDKLRIFLAMSMADREEGVANAERLALDTRSAAGGLLAILSSAPAVARLLASKESSFLDNSTDTLLEFGPKTMTPEHMSIYQRVLYTLDSMLEADISVRQAPASVLADLGLQGATGARATDVREEMRARTVLLKVLNAFARAGEPRLRGLAQSIMKHLA</sequence>
<protein>
    <recommendedName>
        <fullName evidence="3">UNC-45/Cro1/She4 central domain-containing protein</fullName>
    </recommendedName>
</protein>
<evidence type="ECO:0000313" key="4">
    <source>
        <dbReference type="EMBL" id="KCV68991.1"/>
    </source>
</evidence>
<dbReference type="InterPro" id="IPR011989">
    <property type="entry name" value="ARM-like"/>
</dbReference>
<gene>
    <name evidence="4" type="ORF">H696_04411</name>
</gene>
<dbReference type="Gene3D" id="1.25.10.10">
    <property type="entry name" value="Leucine-rich Repeat Variant"/>
    <property type="match status" value="1"/>
</dbReference>
<dbReference type="Pfam" id="PF11701">
    <property type="entry name" value="UNC45-central"/>
    <property type="match status" value="1"/>
</dbReference>
<name>A0A058Z4G5_FONAL</name>
<dbReference type="OrthoDB" id="199930at2759"/>
<dbReference type="GeneID" id="20529136"/>
<evidence type="ECO:0000256" key="2">
    <source>
        <dbReference type="ARBA" id="ARBA00022490"/>
    </source>
</evidence>
<dbReference type="InterPro" id="IPR016024">
    <property type="entry name" value="ARM-type_fold"/>
</dbReference>
<feature type="domain" description="UNC-45/Cro1/She4 central" evidence="3">
    <location>
        <begin position="487"/>
        <end position="618"/>
    </location>
</feature>
<organism evidence="4">
    <name type="scientific">Fonticula alba</name>
    <name type="common">Slime mold</name>
    <dbReference type="NCBI Taxonomy" id="691883"/>
    <lineage>
        <taxon>Eukaryota</taxon>
        <taxon>Rotosphaerida</taxon>
        <taxon>Fonticulaceae</taxon>
        <taxon>Fonticula</taxon>
    </lineage>
</organism>
<dbReference type="EMBL" id="KB932207">
    <property type="protein sequence ID" value="KCV68991.1"/>
    <property type="molecule type" value="Genomic_DNA"/>
</dbReference>
<dbReference type="GO" id="GO:0005737">
    <property type="term" value="C:cytoplasm"/>
    <property type="evidence" value="ECO:0007669"/>
    <property type="project" value="UniProtKB-SubCell"/>
</dbReference>
<dbReference type="PANTHER" id="PTHR45994">
    <property type="entry name" value="FI21225P1"/>
    <property type="match status" value="1"/>
</dbReference>
<comment type="subcellular location">
    <subcellularLocation>
        <location evidence="1">Cytoplasm</location>
    </subcellularLocation>
</comment>
<keyword evidence="5" id="KW-1185">Reference proteome</keyword>
<reference evidence="4" key="1">
    <citation type="submission" date="2013-04" db="EMBL/GenBank/DDBJ databases">
        <title>The Genome Sequence of Fonticula alba ATCC 38817.</title>
        <authorList>
            <consortium name="The Broad Institute Genomics Platform"/>
            <person name="Russ C."/>
            <person name="Cuomo C."/>
            <person name="Burger G."/>
            <person name="Gray M.W."/>
            <person name="Holland P.W.H."/>
            <person name="King N."/>
            <person name="Lang F.B.F."/>
            <person name="Roger A.J."/>
            <person name="Ruiz-Trillo I."/>
            <person name="Brown M."/>
            <person name="Walker B."/>
            <person name="Young S."/>
            <person name="Zeng Q."/>
            <person name="Gargeya S."/>
            <person name="Fitzgerald M."/>
            <person name="Haas B."/>
            <person name="Abouelleil A."/>
            <person name="Allen A.W."/>
            <person name="Alvarado L."/>
            <person name="Arachchi H.M."/>
            <person name="Berlin A.M."/>
            <person name="Chapman S.B."/>
            <person name="Gainer-Dewar J."/>
            <person name="Goldberg J."/>
            <person name="Griggs A."/>
            <person name="Gujja S."/>
            <person name="Hansen M."/>
            <person name="Howarth C."/>
            <person name="Imamovic A."/>
            <person name="Ireland A."/>
            <person name="Larimer J."/>
            <person name="McCowan C."/>
            <person name="Murphy C."/>
            <person name="Pearson M."/>
            <person name="Poon T.W."/>
            <person name="Priest M."/>
            <person name="Roberts A."/>
            <person name="Saif S."/>
            <person name="Shea T."/>
            <person name="Sisk P."/>
            <person name="Sykes S."/>
            <person name="Wortman J."/>
            <person name="Nusbaum C."/>
            <person name="Birren B."/>
        </authorList>
    </citation>
    <scope>NUCLEOTIDE SEQUENCE [LARGE SCALE GENOMIC DNA]</scope>
    <source>
        <strain evidence="4">ATCC 38817</strain>
    </source>
</reference>
<dbReference type="PANTHER" id="PTHR45994:SF1">
    <property type="entry name" value="FI21225P1"/>
    <property type="match status" value="1"/>
</dbReference>
<evidence type="ECO:0000256" key="1">
    <source>
        <dbReference type="ARBA" id="ARBA00004496"/>
    </source>
</evidence>
<evidence type="ECO:0000259" key="3">
    <source>
        <dbReference type="Pfam" id="PF11701"/>
    </source>
</evidence>
<accession>A0A058Z4G5</accession>